<organism evidence="2 3">
    <name type="scientific">Folsomia candida</name>
    <name type="common">Springtail</name>
    <dbReference type="NCBI Taxonomy" id="158441"/>
    <lineage>
        <taxon>Eukaryota</taxon>
        <taxon>Metazoa</taxon>
        <taxon>Ecdysozoa</taxon>
        <taxon>Arthropoda</taxon>
        <taxon>Hexapoda</taxon>
        <taxon>Collembola</taxon>
        <taxon>Entomobryomorpha</taxon>
        <taxon>Isotomoidea</taxon>
        <taxon>Isotomidae</taxon>
        <taxon>Proisotominae</taxon>
        <taxon>Folsomia</taxon>
    </lineage>
</organism>
<keyword evidence="3" id="KW-1185">Reference proteome</keyword>
<name>A0A226CZ50_FOLCA</name>
<proteinExistence type="predicted"/>
<dbReference type="AlphaFoldDB" id="A0A226CZ50"/>
<dbReference type="Proteomes" id="UP000198287">
    <property type="component" value="Unassembled WGS sequence"/>
</dbReference>
<protein>
    <submittedName>
        <fullName evidence="2">Uncharacterized protein</fullName>
    </submittedName>
</protein>
<keyword evidence="1" id="KW-0472">Membrane</keyword>
<keyword evidence="1" id="KW-0812">Transmembrane</keyword>
<sequence length="216" mass="24321">MAMTLKISRGKDSTAEKCQGVVLLAILVICIRVRQPANLQFWTKLLREIRVPCSPSIKKSALHDLKEFEIRVKKSLQTYRCIRLINKSLNSATQEQPAMVGVVPQVQTFTQFVCIKLYSKIPLPSFIIFPLLAVDAVIMNLVIETMAARVKTNSANLLSDLNRELKRLPVKSSHRKELRACTVGKIQFGHNFVDNGTPLVIIDFCFNQTVSLLLLT</sequence>
<keyword evidence="1" id="KW-1133">Transmembrane helix</keyword>
<evidence type="ECO:0000256" key="1">
    <source>
        <dbReference type="SAM" id="Phobius"/>
    </source>
</evidence>
<comment type="caution">
    <text evidence="2">The sequence shown here is derived from an EMBL/GenBank/DDBJ whole genome shotgun (WGS) entry which is preliminary data.</text>
</comment>
<evidence type="ECO:0000313" key="2">
    <source>
        <dbReference type="EMBL" id="OXA38585.1"/>
    </source>
</evidence>
<feature type="transmembrane region" description="Helical" evidence="1">
    <location>
        <begin position="126"/>
        <end position="143"/>
    </location>
</feature>
<reference evidence="2 3" key="1">
    <citation type="submission" date="2015-12" db="EMBL/GenBank/DDBJ databases">
        <title>The genome of Folsomia candida.</title>
        <authorList>
            <person name="Faddeeva A."/>
            <person name="Derks M.F."/>
            <person name="Anvar Y."/>
            <person name="Smit S."/>
            <person name="Van Straalen N."/>
            <person name="Roelofs D."/>
        </authorList>
    </citation>
    <scope>NUCLEOTIDE SEQUENCE [LARGE SCALE GENOMIC DNA]</scope>
    <source>
        <strain evidence="2 3">VU population</strain>
        <tissue evidence="2">Whole body</tissue>
    </source>
</reference>
<gene>
    <name evidence="2" type="ORF">Fcan01_26579</name>
</gene>
<evidence type="ECO:0000313" key="3">
    <source>
        <dbReference type="Proteomes" id="UP000198287"/>
    </source>
</evidence>
<dbReference type="EMBL" id="LNIX01000044">
    <property type="protein sequence ID" value="OXA38585.1"/>
    <property type="molecule type" value="Genomic_DNA"/>
</dbReference>
<dbReference type="OrthoDB" id="8297494at2759"/>
<accession>A0A226CZ50</accession>